<organism evidence="2 3">
    <name type="scientific">Marinihelvus fidelis</name>
    <dbReference type="NCBI Taxonomy" id="2613842"/>
    <lineage>
        <taxon>Bacteria</taxon>
        <taxon>Pseudomonadati</taxon>
        <taxon>Pseudomonadota</taxon>
        <taxon>Gammaproteobacteria</taxon>
        <taxon>Chromatiales</taxon>
        <taxon>Wenzhouxiangellaceae</taxon>
        <taxon>Marinihelvus</taxon>
    </lineage>
</organism>
<reference evidence="2 3" key="1">
    <citation type="submission" date="2019-09" db="EMBL/GenBank/DDBJ databases">
        <title>Wenzhouxiangella sp. Genome sequencing and assembly.</title>
        <authorList>
            <person name="Zhang R."/>
        </authorList>
    </citation>
    <scope>NUCLEOTIDE SEQUENCE [LARGE SCALE GENOMIC DNA]</scope>
    <source>
        <strain evidence="2 3">W260</strain>
    </source>
</reference>
<keyword evidence="3" id="KW-1185">Reference proteome</keyword>
<sequence>MTVHRKFCMLMVIALMAPLHALADCDHVGAFIINLSQDEVDKLNPDICTSHSNAQDIENCAYVEAMAGLPDDCGSAIDIFVPGTNQEYGSWKQFNHIFNTDNNRGHLSLQYEDAREVDNDLHDLDLAKYDQGVIDARESLIHLLNGLIKYGVRDIRVFGHSKGSHSVALVADEPEFRDVQFFAFAQAGRTAVDISARSDIIPGKLGDLGYIKKLSSNLVGITFRNDEVRIYTGSGFSGVNSPKRWHFPGWIKDGTTSGGNALNSRIDHHNNYGGYYTDGLSSNDWRDGEGSKADNKPYCLTGDPWAWGNASECAKGNWTAVPWFWGHPECQAEAFRMMDVGNVGERYYIGNSGPRDPRSCRESQRRIRVDVTLRYKFNIPDKDCIHHLLFGITDRAGNGTGSFRVKATKANDDTWRTTSVEAAMPYHMRLNVGTWLEEDNDGGNCAGIFESEVYIDYLRFSFVHPGTGERVTRMAIGNREGRDAAGRRLDSFDETGWSQPNRSSDEFVMEYDPATHGLRIEGEADKGHNGDWTKPVYLLD</sequence>
<keyword evidence="1" id="KW-0732">Signal</keyword>
<evidence type="ECO:0000256" key="1">
    <source>
        <dbReference type="SAM" id="SignalP"/>
    </source>
</evidence>
<dbReference type="EMBL" id="VYXP01000009">
    <property type="protein sequence ID" value="KAA9130208.1"/>
    <property type="molecule type" value="Genomic_DNA"/>
</dbReference>
<evidence type="ECO:0000313" key="2">
    <source>
        <dbReference type="EMBL" id="KAA9130208.1"/>
    </source>
</evidence>
<name>A0A5N0T604_9GAMM</name>
<feature type="chain" id="PRO_5024418080" evidence="1">
    <location>
        <begin position="24"/>
        <end position="540"/>
    </location>
</feature>
<dbReference type="AlphaFoldDB" id="A0A5N0T604"/>
<protein>
    <submittedName>
        <fullName evidence="2">Uncharacterized protein</fullName>
    </submittedName>
</protein>
<dbReference type="InterPro" id="IPR029058">
    <property type="entry name" value="AB_hydrolase_fold"/>
</dbReference>
<accession>A0A5N0T604</accession>
<evidence type="ECO:0000313" key="3">
    <source>
        <dbReference type="Proteomes" id="UP000325372"/>
    </source>
</evidence>
<gene>
    <name evidence="2" type="ORF">F3N42_13660</name>
</gene>
<dbReference type="Proteomes" id="UP000325372">
    <property type="component" value="Unassembled WGS sequence"/>
</dbReference>
<dbReference type="SUPFAM" id="SSF53474">
    <property type="entry name" value="alpha/beta-Hydrolases"/>
    <property type="match status" value="1"/>
</dbReference>
<feature type="signal peptide" evidence="1">
    <location>
        <begin position="1"/>
        <end position="23"/>
    </location>
</feature>
<comment type="caution">
    <text evidence="2">The sequence shown here is derived from an EMBL/GenBank/DDBJ whole genome shotgun (WGS) entry which is preliminary data.</text>
</comment>
<proteinExistence type="predicted"/>
<dbReference type="RefSeq" id="WP_150865044.1">
    <property type="nucleotide sequence ID" value="NZ_VYXP01000009.1"/>
</dbReference>